<gene>
    <name evidence="2" type="ORF">ARMOST_17763</name>
</gene>
<protein>
    <submittedName>
        <fullName evidence="2">Uncharacterized protein</fullName>
    </submittedName>
</protein>
<name>A0A284S008_ARMOS</name>
<proteinExistence type="predicted"/>
<keyword evidence="3" id="KW-1185">Reference proteome</keyword>
<reference evidence="3" key="1">
    <citation type="journal article" date="2017" name="Nat. Ecol. Evol.">
        <title>Genome expansion and lineage-specific genetic innovations in the forest pathogenic fungi Armillaria.</title>
        <authorList>
            <person name="Sipos G."/>
            <person name="Prasanna A.N."/>
            <person name="Walter M.C."/>
            <person name="O'Connor E."/>
            <person name="Balint B."/>
            <person name="Krizsan K."/>
            <person name="Kiss B."/>
            <person name="Hess J."/>
            <person name="Varga T."/>
            <person name="Slot J."/>
            <person name="Riley R."/>
            <person name="Boka B."/>
            <person name="Rigling D."/>
            <person name="Barry K."/>
            <person name="Lee J."/>
            <person name="Mihaltcheva S."/>
            <person name="LaButti K."/>
            <person name="Lipzen A."/>
            <person name="Waldron R."/>
            <person name="Moloney N.M."/>
            <person name="Sperisen C."/>
            <person name="Kredics L."/>
            <person name="Vagvoelgyi C."/>
            <person name="Patrignani A."/>
            <person name="Fitzpatrick D."/>
            <person name="Nagy I."/>
            <person name="Doyle S."/>
            <person name="Anderson J.B."/>
            <person name="Grigoriev I.V."/>
            <person name="Gueldener U."/>
            <person name="Muensterkoetter M."/>
            <person name="Nagy L.G."/>
        </authorList>
    </citation>
    <scope>NUCLEOTIDE SEQUENCE [LARGE SCALE GENOMIC DNA]</scope>
    <source>
        <strain evidence="3">C18/9</strain>
    </source>
</reference>
<dbReference type="OrthoDB" id="8023605at2759"/>
<feature type="compositionally biased region" description="Polar residues" evidence="1">
    <location>
        <begin position="137"/>
        <end position="148"/>
    </location>
</feature>
<organism evidence="2 3">
    <name type="scientific">Armillaria ostoyae</name>
    <name type="common">Armillaria root rot fungus</name>
    <dbReference type="NCBI Taxonomy" id="47428"/>
    <lineage>
        <taxon>Eukaryota</taxon>
        <taxon>Fungi</taxon>
        <taxon>Dikarya</taxon>
        <taxon>Basidiomycota</taxon>
        <taxon>Agaricomycotina</taxon>
        <taxon>Agaricomycetes</taxon>
        <taxon>Agaricomycetidae</taxon>
        <taxon>Agaricales</taxon>
        <taxon>Marasmiineae</taxon>
        <taxon>Physalacriaceae</taxon>
        <taxon>Armillaria</taxon>
    </lineage>
</organism>
<sequence length="148" mass="16444">MEPRYLGPLVVIRRTKGGSYVLAELDGSIVGGTVAQFRVIPYHVRHSVELPKKIHDLIDVSPQTLKEFVDSDESVPTEYRYRTLGKKLYGVDQVRLQQSNTSESDSDDSASEAEGYPQLNDNDSNSDEDNEVPITSRLRSSKTAIGDS</sequence>
<dbReference type="EMBL" id="FUEG01000023">
    <property type="protein sequence ID" value="SJL14307.1"/>
    <property type="molecule type" value="Genomic_DNA"/>
</dbReference>
<dbReference type="Proteomes" id="UP000219338">
    <property type="component" value="Unassembled WGS sequence"/>
</dbReference>
<evidence type="ECO:0000313" key="2">
    <source>
        <dbReference type="EMBL" id="SJL14307.1"/>
    </source>
</evidence>
<evidence type="ECO:0000313" key="3">
    <source>
        <dbReference type="Proteomes" id="UP000219338"/>
    </source>
</evidence>
<evidence type="ECO:0000256" key="1">
    <source>
        <dbReference type="SAM" id="MobiDB-lite"/>
    </source>
</evidence>
<feature type="region of interest" description="Disordered" evidence="1">
    <location>
        <begin position="92"/>
        <end position="148"/>
    </location>
</feature>
<accession>A0A284S008</accession>
<dbReference type="AlphaFoldDB" id="A0A284S008"/>